<feature type="transmembrane region" description="Helical" evidence="1">
    <location>
        <begin position="16"/>
        <end position="38"/>
    </location>
</feature>
<dbReference type="InterPro" id="IPR003675">
    <property type="entry name" value="Rce1/LyrA-like_dom"/>
</dbReference>
<keyword evidence="4" id="KW-1185">Reference proteome</keyword>
<feature type="transmembrane region" description="Helical" evidence="1">
    <location>
        <begin position="125"/>
        <end position="144"/>
    </location>
</feature>
<proteinExistence type="predicted"/>
<gene>
    <name evidence="3" type="ORF">KOR34_32460</name>
</gene>
<feature type="domain" description="CAAX prenyl protease 2/Lysostaphin resistance protein A-like" evidence="2">
    <location>
        <begin position="100"/>
        <end position="187"/>
    </location>
</feature>
<feature type="transmembrane region" description="Helical" evidence="1">
    <location>
        <begin position="50"/>
        <end position="72"/>
    </location>
</feature>
<dbReference type="OrthoDB" id="118729at2"/>
<dbReference type="AlphaFoldDB" id="A0A5C5VJZ8"/>
<reference evidence="3 4" key="1">
    <citation type="submission" date="2019-02" db="EMBL/GenBank/DDBJ databases">
        <title>Deep-cultivation of Planctomycetes and their phenomic and genomic characterization uncovers novel biology.</title>
        <authorList>
            <person name="Wiegand S."/>
            <person name="Jogler M."/>
            <person name="Boedeker C."/>
            <person name="Pinto D."/>
            <person name="Vollmers J."/>
            <person name="Rivas-Marin E."/>
            <person name="Kohn T."/>
            <person name="Peeters S.H."/>
            <person name="Heuer A."/>
            <person name="Rast P."/>
            <person name="Oberbeckmann S."/>
            <person name="Bunk B."/>
            <person name="Jeske O."/>
            <person name="Meyerdierks A."/>
            <person name="Storesund J.E."/>
            <person name="Kallscheuer N."/>
            <person name="Luecker S."/>
            <person name="Lage O.M."/>
            <person name="Pohl T."/>
            <person name="Merkel B.J."/>
            <person name="Hornburger P."/>
            <person name="Mueller R.-W."/>
            <person name="Bruemmer F."/>
            <person name="Labrenz M."/>
            <person name="Spormann A.M."/>
            <person name="Op Den Camp H."/>
            <person name="Overmann J."/>
            <person name="Amann R."/>
            <person name="Jetten M.S.M."/>
            <person name="Mascher T."/>
            <person name="Medema M.H."/>
            <person name="Devos D.P."/>
            <person name="Kaster A.-K."/>
            <person name="Ovreas L."/>
            <person name="Rohde M."/>
            <person name="Galperin M.Y."/>
            <person name="Jogler C."/>
        </authorList>
    </citation>
    <scope>NUCLEOTIDE SEQUENCE [LARGE SCALE GENOMIC DNA]</scope>
    <source>
        <strain evidence="3 4">KOR34</strain>
    </source>
</reference>
<comment type="caution">
    <text evidence="3">The sequence shown here is derived from an EMBL/GenBank/DDBJ whole genome shotgun (WGS) entry which is preliminary data.</text>
</comment>
<protein>
    <submittedName>
        <fullName evidence="3">CAAX amino terminal protease self-immunity</fullName>
    </submittedName>
</protein>
<dbReference type="GO" id="GO:0004175">
    <property type="term" value="F:endopeptidase activity"/>
    <property type="evidence" value="ECO:0007669"/>
    <property type="project" value="UniProtKB-ARBA"/>
</dbReference>
<dbReference type="Pfam" id="PF02517">
    <property type="entry name" value="Rce1-like"/>
    <property type="match status" value="1"/>
</dbReference>
<keyword evidence="1" id="KW-1133">Transmembrane helix</keyword>
<organism evidence="3 4">
    <name type="scientific">Posidoniimonas corsicana</name>
    <dbReference type="NCBI Taxonomy" id="1938618"/>
    <lineage>
        <taxon>Bacteria</taxon>
        <taxon>Pseudomonadati</taxon>
        <taxon>Planctomycetota</taxon>
        <taxon>Planctomycetia</taxon>
        <taxon>Pirellulales</taxon>
        <taxon>Lacipirellulaceae</taxon>
        <taxon>Posidoniimonas</taxon>
    </lineage>
</organism>
<keyword evidence="3" id="KW-0378">Hydrolase</keyword>
<dbReference type="PANTHER" id="PTHR43592">
    <property type="entry name" value="CAAX AMINO TERMINAL PROTEASE"/>
    <property type="match status" value="1"/>
</dbReference>
<sequence length="212" mass="22569">MPNAPMRYTLEDPATLAIALAAEGGLAVLGLGLCWVLGMPPPQVLPANGSLGASLGWGAAATLPLLAMFWRLQRCVWRPIARLRRQARWMVRSLLGDARWPTVATVALSAGLGEEILFRGALQPALGLWLGTWAGVAGAAILFGMVHPMSVAYFVVATLCGLYLGVVTEATGELLPAIVAHAGYDFVALLALRKPDQTGRRPGQEELLYSDR</sequence>
<feature type="transmembrane region" description="Helical" evidence="1">
    <location>
        <begin position="151"/>
        <end position="168"/>
    </location>
</feature>
<dbReference type="RefSeq" id="WP_146565690.1">
    <property type="nucleotide sequence ID" value="NZ_SIHJ01000001.1"/>
</dbReference>
<keyword evidence="1" id="KW-0812">Transmembrane</keyword>
<dbReference type="PANTHER" id="PTHR43592:SF7">
    <property type="entry name" value="CAAX AMINO TERMINAL PROTEASE FAMILY PROTEIN"/>
    <property type="match status" value="1"/>
</dbReference>
<evidence type="ECO:0000256" key="1">
    <source>
        <dbReference type="SAM" id="Phobius"/>
    </source>
</evidence>
<evidence type="ECO:0000313" key="3">
    <source>
        <dbReference type="EMBL" id="TWT38277.1"/>
    </source>
</evidence>
<keyword evidence="1" id="KW-0472">Membrane</keyword>
<accession>A0A5C5VJZ8</accession>
<name>A0A5C5VJZ8_9BACT</name>
<dbReference type="GO" id="GO:0006508">
    <property type="term" value="P:proteolysis"/>
    <property type="evidence" value="ECO:0007669"/>
    <property type="project" value="UniProtKB-KW"/>
</dbReference>
<dbReference type="Proteomes" id="UP000316714">
    <property type="component" value="Unassembled WGS sequence"/>
</dbReference>
<dbReference type="GO" id="GO:0080120">
    <property type="term" value="P:CAAX-box protein maturation"/>
    <property type="evidence" value="ECO:0007669"/>
    <property type="project" value="UniProtKB-ARBA"/>
</dbReference>
<evidence type="ECO:0000313" key="4">
    <source>
        <dbReference type="Proteomes" id="UP000316714"/>
    </source>
</evidence>
<keyword evidence="3" id="KW-0645">Protease</keyword>
<dbReference type="EMBL" id="SIHJ01000001">
    <property type="protein sequence ID" value="TWT38277.1"/>
    <property type="molecule type" value="Genomic_DNA"/>
</dbReference>
<evidence type="ECO:0000259" key="2">
    <source>
        <dbReference type="Pfam" id="PF02517"/>
    </source>
</evidence>